<feature type="domain" description="CobB/CobQ-like glutamine amidotransferase" evidence="9">
    <location>
        <begin position="245"/>
        <end position="436"/>
    </location>
</feature>
<dbReference type="GO" id="GO:0009236">
    <property type="term" value="P:cobalamin biosynthetic process"/>
    <property type="evidence" value="ECO:0007669"/>
    <property type="project" value="UniProtKB-UniRule"/>
</dbReference>
<dbReference type="SUPFAM" id="SSF52317">
    <property type="entry name" value="Class I glutamine amidotransferase-like"/>
    <property type="match status" value="1"/>
</dbReference>
<dbReference type="Proteomes" id="UP000277864">
    <property type="component" value="Unassembled WGS sequence"/>
</dbReference>
<evidence type="ECO:0000256" key="4">
    <source>
        <dbReference type="ARBA" id="ARBA00022840"/>
    </source>
</evidence>
<comment type="miscellaneous">
    <text evidence="7">The a and c carboxylates of cobyrinate are activated for nucleophilic attack via formation of a phosphorylated intermediate by ATP. CbiA catalyzes first the amidation of the c-carboxylate, and then that of the a-carboxylate.</text>
</comment>
<evidence type="ECO:0000313" key="11">
    <source>
        <dbReference type="Proteomes" id="UP000277864"/>
    </source>
</evidence>
<dbReference type="CDD" id="cd03130">
    <property type="entry name" value="GATase1_CobB"/>
    <property type="match status" value="1"/>
</dbReference>
<dbReference type="InterPro" id="IPR011698">
    <property type="entry name" value="GATase_3"/>
</dbReference>
<dbReference type="PROSITE" id="PS51274">
    <property type="entry name" value="GATASE_COBBQ"/>
    <property type="match status" value="1"/>
</dbReference>
<dbReference type="PANTHER" id="PTHR43873:SF1">
    <property type="entry name" value="COBYRINATE A,C-DIAMIDE SYNTHASE"/>
    <property type="match status" value="1"/>
</dbReference>
<dbReference type="UniPathway" id="UPA00148">
    <property type="reaction ID" value="UER00231"/>
</dbReference>
<dbReference type="Pfam" id="PF01656">
    <property type="entry name" value="CbiA"/>
    <property type="match status" value="1"/>
</dbReference>
<sequence length="453" mass="50798">MKKIMVAGTSSGSGKTTITLGLLKALIDRGLKVQPYKVGPDYVDTEYHTRVTELASRNLDMFLVQEKETLNQLFKKEAHLADIAVIEGVMGLFDGFGISKDYCSSAGVAKQLACPVLLVVDGKSASTSVAAVVKGFLEFDSDLDILGVIVNNVASLNHYQLIKTAIETYTTAKVFGYLKKDTSLSLPSRQLGLVPDRELADVLDKISLVATRLEETVDLDGILDSLQDEVVIYEEPIYPDFSEITVAYANDAAFHFYYPDNLELLKKYGVKLREFSPLKDITLPEADLYYLGGGYPEEFAKELADNQAIREQLLKKHEAGAFILAECGGLMYLGRSLEVAEKSYPMVGVFDGISHMTDRLKRFGYCYGVLEEDTLLGQTGDKLYGHEFHHSVFETSEPTSMEMIKKRDNQQIATWRGGYHKKNTFASYLHLHFYQQPYFVENMLQTIQKERKQ</sequence>
<dbReference type="SUPFAM" id="SSF52540">
    <property type="entry name" value="P-loop containing nucleoside triphosphate hydrolases"/>
    <property type="match status" value="1"/>
</dbReference>
<keyword evidence="2 7" id="KW-0436">Ligase</keyword>
<dbReference type="EMBL" id="PXZH01000001">
    <property type="protein sequence ID" value="RST90326.1"/>
    <property type="molecule type" value="Genomic_DNA"/>
</dbReference>
<feature type="domain" description="CobQ/CobB/MinD/ParA nucleotide binding" evidence="8">
    <location>
        <begin position="4"/>
        <end position="190"/>
    </location>
</feature>
<keyword evidence="11" id="KW-1185">Reference proteome</keyword>
<dbReference type="AlphaFoldDB" id="A0A429Z9I4"/>
<keyword evidence="5 7" id="KW-0460">Magnesium</keyword>
<evidence type="ECO:0000256" key="6">
    <source>
        <dbReference type="ARBA" id="ARBA00022962"/>
    </source>
</evidence>
<name>A0A429Z9I4_9ENTE</name>
<dbReference type="InterPro" id="IPR004484">
    <property type="entry name" value="CbiA/CobB_synth"/>
</dbReference>
<protein>
    <recommendedName>
        <fullName evidence="7">Cobyrinate a,c-diamide synthase</fullName>
        <ecNumber evidence="7">6.3.5.11</ecNumber>
    </recommendedName>
    <alternativeName>
        <fullName evidence="7">Cobyrinic acid a,c-diamide synthetase</fullName>
    </alternativeName>
</protein>
<keyword evidence="6 7" id="KW-0315">Glutamine amidotransferase</keyword>
<comment type="caution">
    <text evidence="10">The sequence shown here is derived from an EMBL/GenBank/DDBJ whole genome shotgun (WGS) entry which is preliminary data.</text>
</comment>
<comment type="catalytic activity">
    <reaction evidence="7">
        <text>cob(II)yrinate + 2 L-glutamine + 2 ATP + 2 H2O = cob(II)yrinate a,c diamide + 2 L-glutamate + 2 ADP + 2 phosphate + 2 H(+)</text>
        <dbReference type="Rhea" id="RHEA:26289"/>
        <dbReference type="ChEBI" id="CHEBI:15377"/>
        <dbReference type="ChEBI" id="CHEBI:15378"/>
        <dbReference type="ChEBI" id="CHEBI:29985"/>
        <dbReference type="ChEBI" id="CHEBI:30616"/>
        <dbReference type="ChEBI" id="CHEBI:43474"/>
        <dbReference type="ChEBI" id="CHEBI:58359"/>
        <dbReference type="ChEBI" id="CHEBI:58537"/>
        <dbReference type="ChEBI" id="CHEBI:58894"/>
        <dbReference type="ChEBI" id="CHEBI:456216"/>
        <dbReference type="EC" id="6.3.5.11"/>
    </reaction>
</comment>
<comment type="function">
    <text evidence="7">Catalyzes the ATP-dependent amidation of the two carboxylate groups at positions a and c of cobyrinate, using either L-glutamine or ammonia as the nitrogen source.</text>
</comment>
<comment type="cofactor">
    <cofactor evidence="1 7">
        <name>Mg(2+)</name>
        <dbReference type="ChEBI" id="CHEBI:18420"/>
    </cofactor>
</comment>
<evidence type="ECO:0000256" key="5">
    <source>
        <dbReference type="ARBA" id="ARBA00022842"/>
    </source>
</evidence>
<comment type="domain">
    <text evidence="7">Comprises of two domains. The C-terminal domain contains the binding site for glutamine and catalyzes the hydrolysis of this substrate to glutamate and ammonia. The N-terminal domain is anticipated to bind ATP and cobyrinate and catalyzes the ultimate synthesis of the diamide product. The ammonia produced via the glutaminase domain is probably translocated to the adjacent domain via a molecular tunnel, where it reacts with an activated intermediate.</text>
</comment>
<dbReference type="InterPro" id="IPR029062">
    <property type="entry name" value="Class_I_gatase-like"/>
</dbReference>
<dbReference type="HAMAP" id="MF_00027">
    <property type="entry name" value="CobB_CbiA"/>
    <property type="match status" value="1"/>
</dbReference>
<organism evidence="10 11">
    <name type="scientific">Vagococcus humatus</name>
    <dbReference type="NCBI Taxonomy" id="1889241"/>
    <lineage>
        <taxon>Bacteria</taxon>
        <taxon>Bacillati</taxon>
        <taxon>Bacillota</taxon>
        <taxon>Bacilli</taxon>
        <taxon>Lactobacillales</taxon>
        <taxon>Enterococcaceae</taxon>
        <taxon>Vagococcus</taxon>
    </lineage>
</organism>
<gene>
    <name evidence="7" type="primary">cbiA</name>
    <name evidence="10" type="ORF">C7P63_04435</name>
</gene>
<feature type="active site" description="Nucleophile" evidence="7">
    <location>
        <position position="327"/>
    </location>
</feature>
<dbReference type="Pfam" id="PF07685">
    <property type="entry name" value="GATase_3"/>
    <property type="match status" value="1"/>
</dbReference>
<reference evidence="10 11" key="1">
    <citation type="submission" date="2018-03" db="EMBL/GenBank/DDBJ databases">
        <authorList>
            <person name="Gulvik C.A."/>
        </authorList>
    </citation>
    <scope>NUCLEOTIDE SEQUENCE [LARGE SCALE GENOMIC DNA]</scope>
    <source>
        <strain evidence="10 11">JCM 31581</strain>
    </source>
</reference>
<evidence type="ECO:0000256" key="1">
    <source>
        <dbReference type="ARBA" id="ARBA00001946"/>
    </source>
</evidence>
<evidence type="ECO:0000256" key="3">
    <source>
        <dbReference type="ARBA" id="ARBA00022741"/>
    </source>
</evidence>
<proteinExistence type="inferred from homology"/>
<dbReference type="PANTHER" id="PTHR43873">
    <property type="entry name" value="COBYRINATE A,C-DIAMIDE SYNTHASE"/>
    <property type="match status" value="1"/>
</dbReference>
<evidence type="ECO:0000313" key="10">
    <source>
        <dbReference type="EMBL" id="RST90326.1"/>
    </source>
</evidence>
<comment type="similarity">
    <text evidence="7">Belongs to the CobB/CbiA family.</text>
</comment>
<dbReference type="NCBIfam" id="NF002204">
    <property type="entry name" value="PRK01077.1"/>
    <property type="match status" value="1"/>
</dbReference>
<accession>A0A429Z9I4</accession>
<dbReference type="CDD" id="cd05388">
    <property type="entry name" value="CobB_N"/>
    <property type="match status" value="1"/>
</dbReference>
<dbReference type="GO" id="GO:0042242">
    <property type="term" value="F:cobyrinic acid a,c-diamide synthase activity"/>
    <property type="evidence" value="ECO:0007669"/>
    <property type="project" value="UniProtKB-UniRule"/>
</dbReference>
<dbReference type="InterPro" id="IPR002586">
    <property type="entry name" value="CobQ/CobB/MinD/ParA_Nub-bd_dom"/>
</dbReference>
<dbReference type="RefSeq" id="WP_125942939.1">
    <property type="nucleotide sequence ID" value="NZ_PXZH01000001.1"/>
</dbReference>
<evidence type="ECO:0000259" key="8">
    <source>
        <dbReference type="Pfam" id="PF01656"/>
    </source>
</evidence>
<evidence type="ECO:0000256" key="2">
    <source>
        <dbReference type="ARBA" id="ARBA00022598"/>
    </source>
</evidence>
<comment type="pathway">
    <text evidence="7">Cofactor biosynthesis; adenosylcobalamin biosynthesis; cob(II)yrinate a,c-diamide from sirohydrochlorin (anaerobic route): step 10/10.</text>
</comment>
<evidence type="ECO:0000259" key="9">
    <source>
        <dbReference type="Pfam" id="PF07685"/>
    </source>
</evidence>
<dbReference type="OrthoDB" id="9764035at2"/>
<dbReference type="GO" id="GO:0005524">
    <property type="term" value="F:ATP binding"/>
    <property type="evidence" value="ECO:0007669"/>
    <property type="project" value="UniProtKB-UniRule"/>
</dbReference>
<keyword evidence="3 7" id="KW-0547">Nucleotide-binding</keyword>
<evidence type="ECO:0000256" key="7">
    <source>
        <dbReference type="HAMAP-Rule" id="MF_00027"/>
    </source>
</evidence>
<dbReference type="Gene3D" id="3.40.50.880">
    <property type="match status" value="1"/>
</dbReference>
<dbReference type="NCBIfam" id="TIGR00379">
    <property type="entry name" value="cobB"/>
    <property type="match status" value="1"/>
</dbReference>
<keyword evidence="4 7" id="KW-0067">ATP-binding</keyword>
<dbReference type="EC" id="6.3.5.11" evidence="7"/>
<feature type="site" description="Increases nucleophilicity of active site Cys" evidence="7">
    <location>
        <position position="430"/>
    </location>
</feature>
<dbReference type="Gene3D" id="3.40.50.300">
    <property type="entry name" value="P-loop containing nucleotide triphosphate hydrolases"/>
    <property type="match status" value="2"/>
</dbReference>
<keyword evidence="7" id="KW-0169">Cobalamin biosynthesis</keyword>
<dbReference type="InterPro" id="IPR027417">
    <property type="entry name" value="P-loop_NTPase"/>
</dbReference>